<feature type="compositionally biased region" description="Low complexity" evidence="1">
    <location>
        <begin position="31"/>
        <end position="51"/>
    </location>
</feature>
<name>A0A1T5KUT0_9MICO</name>
<reference evidence="3 4" key="1">
    <citation type="submission" date="2017-02" db="EMBL/GenBank/DDBJ databases">
        <authorList>
            <person name="Peterson S.W."/>
        </authorList>
    </citation>
    <scope>NUCLEOTIDE SEQUENCE [LARGE SCALE GENOMIC DNA]</scope>
    <source>
        <strain evidence="3 4">VKM Ac-2059</strain>
    </source>
</reference>
<dbReference type="Proteomes" id="UP000190857">
    <property type="component" value="Unassembled WGS sequence"/>
</dbReference>
<dbReference type="RefSeq" id="WP_079728560.1">
    <property type="nucleotide sequence ID" value="NZ_FUZP01000003.1"/>
</dbReference>
<dbReference type="STRING" id="123320.SAMN06309945_2523"/>
<feature type="region of interest" description="Disordered" evidence="1">
    <location>
        <begin position="26"/>
        <end position="51"/>
    </location>
</feature>
<dbReference type="AlphaFoldDB" id="A0A1T5KUT0"/>
<evidence type="ECO:0000313" key="4">
    <source>
        <dbReference type="Proteomes" id="UP000190857"/>
    </source>
</evidence>
<evidence type="ECO:0000256" key="1">
    <source>
        <dbReference type="SAM" id="MobiDB-lite"/>
    </source>
</evidence>
<organism evidence="3 4">
    <name type="scientific">Okibacterium fritillariae</name>
    <dbReference type="NCBI Taxonomy" id="123320"/>
    <lineage>
        <taxon>Bacteria</taxon>
        <taxon>Bacillati</taxon>
        <taxon>Actinomycetota</taxon>
        <taxon>Actinomycetes</taxon>
        <taxon>Micrococcales</taxon>
        <taxon>Microbacteriaceae</taxon>
        <taxon>Okibacterium</taxon>
    </lineage>
</organism>
<evidence type="ECO:0000256" key="2">
    <source>
        <dbReference type="SAM" id="SignalP"/>
    </source>
</evidence>
<dbReference type="OrthoDB" id="3748104at2"/>
<gene>
    <name evidence="3" type="ORF">SAMN06309945_2523</name>
</gene>
<protein>
    <recommendedName>
        <fullName evidence="5">Lipoprotein LpqN</fullName>
    </recommendedName>
</protein>
<keyword evidence="2" id="KW-0732">Signal</keyword>
<sequence>MRRTPALTVSALALTLAFGVVGCSTPSNDDSTPAAESSSSESPSSTPSSAANELDVAPAAGALITGDGYTYNVPEGWELQDKSIAPGTDTAAADVTTTTDFANNVNVILSPAGALTPEQVESMAAKELEAAGATDVTVEPRVTFGGKESAHISAGMTASGATYRIHQYYGTNDDQTYIVTFSFGTDVADTEAVEISESILASWTWS</sequence>
<accession>A0A1T5KUT0</accession>
<dbReference type="PROSITE" id="PS51257">
    <property type="entry name" value="PROKAR_LIPOPROTEIN"/>
    <property type="match status" value="1"/>
</dbReference>
<dbReference type="EMBL" id="FUZP01000003">
    <property type="protein sequence ID" value="SKC67536.1"/>
    <property type="molecule type" value="Genomic_DNA"/>
</dbReference>
<keyword evidence="4" id="KW-1185">Reference proteome</keyword>
<evidence type="ECO:0000313" key="3">
    <source>
        <dbReference type="EMBL" id="SKC67536.1"/>
    </source>
</evidence>
<feature type="chain" id="PRO_5039331364" description="Lipoprotein LpqN" evidence="2">
    <location>
        <begin position="30"/>
        <end position="206"/>
    </location>
</feature>
<proteinExistence type="predicted"/>
<feature type="signal peptide" evidence="2">
    <location>
        <begin position="1"/>
        <end position="29"/>
    </location>
</feature>
<dbReference type="Gene3D" id="3.40.1000.10">
    <property type="entry name" value="Mog1/PsbP, alpha/beta/alpha sandwich"/>
    <property type="match status" value="1"/>
</dbReference>
<evidence type="ECO:0008006" key="5">
    <source>
        <dbReference type="Google" id="ProtNLM"/>
    </source>
</evidence>